<dbReference type="HOGENOM" id="CLU_1063071_0_0_1"/>
<dbReference type="Gene3D" id="3.40.30.10">
    <property type="entry name" value="Glutaredoxin"/>
    <property type="match status" value="1"/>
</dbReference>
<evidence type="ECO:0000313" key="3">
    <source>
        <dbReference type="EMBL" id="KEH38745.1"/>
    </source>
</evidence>
<dbReference type="PANTHER" id="PTHR45663:SF36">
    <property type="entry name" value="THIOREDOXIN"/>
    <property type="match status" value="1"/>
</dbReference>
<dbReference type="EnsemblPlants" id="KEH38745">
    <property type="protein sequence ID" value="KEH38745"/>
    <property type="gene ID" value="MTR_2g079380"/>
</dbReference>
<feature type="domain" description="Thioredoxin" evidence="2">
    <location>
        <begin position="1"/>
        <end position="123"/>
    </location>
</feature>
<dbReference type="STRING" id="3880.A0A072VKR4"/>
<dbReference type="InterPro" id="IPR013766">
    <property type="entry name" value="Thioredoxin_domain"/>
</dbReference>
<gene>
    <name evidence="3" type="ordered locus">MTR_2g079380</name>
</gene>
<keyword evidence="5" id="KW-1185">Reference proteome</keyword>
<dbReference type="Pfam" id="PF00085">
    <property type="entry name" value="Thioredoxin"/>
    <property type="match status" value="1"/>
</dbReference>
<organism evidence="3 5">
    <name type="scientific">Medicago truncatula</name>
    <name type="common">Barrel medic</name>
    <name type="synonym">Medicago tribuloides</name>
    <dbReference type="NCBI Taxonomy" id="3880"/>
    <lineage>
        <taxon>Eukaryota</taxon>
        <taxon>Viridiplantae</taxon>
        <taxon>Streptophyta</taxon>
        <taxon>Embryophyta</taxon>
        <taxon>Tracheophyta</taxon>
        <taxon>Spermatophyta</taxon>
        <taxon>Magnoliopsida</taxon>
        <taxon>eudicotyledons</taxon>
        <taxon>Gunneridae</taxon>
        <taxon>Pentapetalae</taxon>
        <taxon>rosids</taxon>
        <taxon>fabids</taxon>
        <taxon>Fabales</taxon>
        <taxon>Fabaceae</taxon>
        <taxon>Papilionoideae</taxon>
        <taxon>50 kb inversion clade</taxon>
        <taxon>NPAAA clade</taxon>
        <taxon>Hologalegina</taxon>
        <taxon>IRL clade</taxon>
        <taxon>Trifolieae</taxon>
        <taxon>Medicago</taxon>
    </lineage>
</organism>
<reference evidence="4" key="3">
    <citation type="submission" date="2015-04" db="UniProtKB">
        <authorList>
            <consortium name="EnsemblPlants"/>
        </authorList>
    </citation>
    <scope>IDENTIFICATION</scope>
    <source>
        <strain evidence="4">cv. Jemalong A17</strain>
    </source>
</reference>
<dbReference type="ExpressionAtlas" id="A0A072VKR4">
    <property type="expression patterns" value="differential"/>
</dbReference>
<dbReference type="InterPro" id="IPR036249">
    <property type="entry name" value="Thioredoxin-like_sf"/>
</dbReference>
<dbReference type="Proteomes" id="UP000002051">
    <property type="component" value="Chromosome 2"/>
</dbReference>
<dbReference type="GO" id="GO:0015035">
    <property type="term" value="F:protein-disulfide reductase activity"/>
    <property type="evidence" value="ECO:0000318"/>
    <property type="project" value="GO_Central"/>
</dbReference>
<dbReference type="PROSITE" id="PS51352">
    <property type="entry name" value="THIOREDOXIN_2"/>
    <property type="match status" value="1"/>
</dbReference>
<dbReference type="PROSITE" id="PS00194">
    <property type="entry name" value="THIOREDOXIN_1"/>
    <property type="match status" value="1"/>
</dbReference>
<reference evidence="3 5" key="1">
    <citation type="journal article" date="2011" name="Nature">
        <title>The Medicago genome provides insight into the evolution of rhizobial symbioses.</title>
        <authorList>
            <person name="Young N.D."/>
            <person name="Debelle F."/>
            <person name="Oldroyd G.E."/>
            <person name="Geurts R."/>
            <person name="Cannon S.B."/>
            <person name="Udvardi M.K."/>
            <person name="Benedito V.A."/>
            <person name="Mayer K.F."/>
            <person name="Gouzy J."/>
            <person name="Schoof H."/>
            <person name="Van de Peer Y."/>
            <person name="Proost S."/>
            <person name="Cook D.R."/>
            <person name="Meyers B.C."/>
            <person name="Spannagl M."/>
            <person name="Cheung F."/>
            <person name="De Mita S."/>
            <person name="Krishnakumar V."/>
            <person name="Gundlach H."/>
            <person name="Zhou S."/>
            <person name="Mudge J."/>
            <person name="Bharti A.K."/>
            <person name="Murray J.D."/>
            <person name="Naoumkina M.A."/>
            <person name="Rosen B."/>
            <person name="Silverstein K.A."/>
            <person name="Tang H."/>
            <person name="Rombauts S."/>
            <person name="Zhao P.X."/>
            <person name="Zhou P."/>
            <person name="Barbe V."/>
            <person name="Bardou P."/>
            <person name="Bechner M."/>
            <person name="Bellec A."/>
            <person name="Berger A."/>
            <person name="Berges H."/>
            <person name="Bidwell S."/>
            <person name="Bisseling T."/>
            <person name="Choisne N."/>
            <person name="Couloux A."/>
            <person name="Denny R."/>
            <person name="Deshpande S."/>
            <person name="Dai X."/>
            <person name="Doyle J.J."/>
            <person name="Dudez A.M."/>
            <person name="Farmer A.D."/>
            <person name="Fouteau S."/>
            <person name="Franken C."/>
            <person name="Gibelin C."/>
            <person name="Gish J."/>
            <person name="Goldstein S."/>
            <person name="Gonzalez A.J."/>
            <person name="Green P.J."/>
            <person name="Hallab A."/>
            <person name="Hartog M."/>
            <person name="Hua A."/>
            <person name="Humphray S.J."/>
            <person name="Jeong D.H."/>
            <person name="Jing Y."/>
            <person name="Jocker A."/>
            <person name="Kenton S.M."/>
            <person name="Kim D.J."/>
            <person name="Klee K."/>
            <person name="Lai H."/>
            <person name="Lang C."/>
            <person name="Lin S."/>
            <person name="Macmil S.L."/>
            <person name="Magdelenat G."/>
            <person name="Matthews L."/>
            <person name="McCorrison J."/>
            <person name="Monaghan E.L."/>
            <person name="Mun J.H."/>
            <person name="Najar F.Z."/>
            <person name="Nicholson C."/>
            <person name="Noirot C."/>
            <person name="O'Bleness M."/>
            <person name="Paule C.R."/>
            <person name="Poulain J."/>
            <person name="Prion F."/>
            <person name="Qin B."/>
            <person name="Qu C."/>
            <person name="Retzel E.F."/>
            <person name="Riddle C."/>
            <person name="Sallet E."/>
            <person name="Samain S."/>
            <person name="Samson N."/>
            <person name="Sanders I."/>
            <person name="Saurat O."/>
            <person name="Scarpelli C."/>
            <person name="Schiex T."/>
            <person name="Segurens B."/>
            <person name="Severin A.J."/>
            <person name="Sherrier D.J."/>
            <person name="Shi R."/>
            <person name="Sims S."/>
            <person name="Singer S.R."/>
            <person name="Sinharoy S."/>
            <person name="Sterck L."/>
            <person name="Viollet A."/>
            <person name="Wang B.B."/>
            <person name="Wang K."/>
            <person name="Wang M."/>
            <person name="Wang X."/>
            <person name="Warfsmann J."/>
            <person name="Weissenbach J."/>
            <person name="White D.D."/>
            <person name="White J.D."/>
            <person name="Wiley G.B."/>
            <person name="Wincker P."/>
            <person name="Xing Y."/>
            <person name="Yang L."/>
            <person name="Yao Z."/>
            <person name="Ying F."/>
            <person name="Zhai J."/>
            <person name="Zhou L."/>
            <person name="Zuber A."/>
            <person name="Denarie J."/>
            <person name="Dixon R.A."/>
            <person name="May G.D."/>
            <person name="Schwartz D.C."/>
            <person name="Rogers J."/>
            <person name="Quetier F."/>
            <person name="Town C.D."/>
            <person name="Roe B.A."/>
        </authorList>
    </citation>
    <scope>NUCLEOTIDE SEQUENCE [LARGE SCALE GENOMIC DNA]</scope>
    <source>
        <strain evidence="3">A17</strain>
        <strain evidence="4 5">cv. Jemalong A17</strain>
    </source>
</reference>
<dbReference type="PANTHER" id="PTHR45663">
    <property type="entry name" value="GEO12009P1"/>
    <property type="match status" value="1"/>
</dbReference>
<keyword evidence="1" id="KW-1015">Disulfide bond</keyword>
<reference evidence="3 5" key="2">
    <citation type="journal article" date="2014" name="BMC Genomics">
        <title>An improved genome release (version Mt4.0) for the model legume Medicago truncatula.</title>
        <authorList>
            <person name="Tang H."/>
            <person name="Krishnakumar V."/>
            <person name="Bidwell S."/>
            <person name="Rosen B."/>
            <person name="Chan A."/>
            <person name="Zhou S."/>
            <person name="Gentzbittel L."/>
            <person name="Childs K.L."/>
            <person name="Yandell M."/>
            <person name="Gundlach H."/>
            <person name="Mayer K.F."/>
            <person name="Schwartz D.C."/>
            <person name="Town C.D."/>
        </authorList>
    </citation>
    <scope>GENOME REANNOTATION</scope>
    <source>
        <strain evidence="3">A17</strain>
        <strain evidence="4 5">cv. Jemalong A17</strain>
    </source>
</reference>
<dbReference type="InterPro" id="IPR017937">
    <property type="entry name" value="Thioredoxin_CS"/>
</dbReference>
<dbReference type="AlphaFoldDB" id="A0A072VKR4"/>
<name>A0A072VKR4_MEDTR</name>
<evidence type="ECO:0000313" key="4">
    <source>
        <dbReference type="EnsemblPlants" id="KEH38745"/>
    </source>
</evidence>
<evidence type="ECO:0000256" key="1">
    <source>
        <dbReference type="ARBA" id="ARBA00023157"/>
    </source>
</evidence>
<dbReference type="SUPFAM" id="SSF52833">
    <property type="entry name" value="Thioredoxin-like"/>
    <property type="match status" value="1"/>
</dbReference>
<dbReference type="EMBL" id="CM001218">
    <property type="protein sequence ID" value="KEH38745.1"/>
    <property type="molecule type" value="Genomic_DNA"/>
</dbReference>
<sequence>MATAQLLNAATQDASNGVASITDENFGSLVLNSETLVLVEFYAPWCASCKGVHSKMVELANDYAGAVKFFKLNVDDNRLAPYAYWIQVLPTVLFFKNGEHRYRLHNSPTKHEYLEKKNEAFVSNTNLRHIEVFLHYPFRSEVFGHGNGEYEFSETLANGSPTNEFPIERGLRQGDPLSPFRFLLAAEGFNVLMKVVVDANMFSGYKIGRTGDVNFHKSMLTGVNVSDSWLTEAALVMNCRRGTIPFVYLGLPIGGDPRKLSF</sequence>
<proteinExistence type="predicted"/>
<dbReference type="CDD" id="cd02947">
    <property type="entry name" value="TRX_family"/>
    <property type="match status" value="1"/>
</dbReference>
<protein>
    <submittedName>
        <fullName evidence="3">Thioredoxin</fullName>
    </submittedName>
</protein>
<evidence type="ECO:0000259" key="2">
    <source>
        <dbReference type="PROSITE" id="PS51352"/>
    </source>
</evidence>
<dbReference type="GO" id="GO:0005737">
    <property type="term" value="C:cytoplasm"/>
    <property type="evidence" value="ECO:0000318"/>
    <property type="project" value="GO_Central"/>
</dbReference>
<accession>A0A072VKR4</accession>
<evidence type="ECO:0000313" key="5">
    <source>
        <dbReference type="Proteomes" id="UP000002051"/>
    </source>
</evidence>